<reference evidence="4 5" key="1">
    <citation type="journal article" date="2016" name="Nat. Commun.">
        <title>Ectomycorrhizal ecology is imprinted in the genome of the dominant symbiotic fungus Cenococcum geophilum.</title>
        <authorList>
            <consortium name="DOE Joint Genome Institute"/>
            <person name="Peter M."/>
            <person name="Kohler A."/>
            <person name="Ohm R.A."/>
            <person name="Kuo A."/>
            <person name="Krutzmann J."/>
            <person name="Morin E."/>
            <person name="Arend M."/>
            <person name="Barry K.W."/>
            <person name="Binder M."/>
            <person name="Choi C."/>
            <person name="Clum A."/>
            <person name="Copeland A."/>
            <person name="Grisel N."/>
            <person name="Haridas S."/>
            <person name="Kipfer T."/>
            <person name="LaButti K."/>
            <person name="Lindquist E."/>
            <person name="Lipzen A."/>
            <person name="Maire R."/>
            <person name="Meier B."/>
            <person name="Mihaltcheva S."/>
            <person name="Molinier V."/>
            <person name="Murat C."/>
            <person name="Poggeler S."/>
            <person name="Quandt C.A."/>
            <person name="Sperisen C."/>
            <person name="Tritt A."/>
            <person name="Tisserant E."/>
            <person name="Crous P.W."/>
            <person name="Henrissat B."/>
            <person name="Nehls U."/>
            <person name="Egli S."/>
            <person name="Spatafora J.W."/>
            <person name="Grigoriev I.V."/>
            <person name="Martin F.M."/>
        </authorList>
    </citation>
    <scope>NUCLEOTIDE SEQUENCE [LARGE SCALE GENOMIC DNA]</scope>
    <source>
        <strain evidence="4 5">CBS 207.34</strain>
    </source>
</reference>
<evidence type="ECO:0000256" key="3">
    <source>
        <dbReference type="SAM" id="MobiDB-lite"/>
    </source>
</evidence>
<dbReference type="Gene3D" id="2.120.10.80">
    <property type="entry name" value="Kelch-type beta propeller"/>
    <property type="match status" value="1"/>
</dbReference>
<feature type="compositionally biased region" description="Acidic residues" evidence="3">
    <location>
        <begin position="74"/>
        <end position="92"/>
    </location>
</feature>
<dbReference type="PANTHER" id="PTHR47435">
    <property type="entry name" value="KELCH REPEAT PROTEIN (AFU_ORTHOLOGUE AFUA_5G12780)"/>
    <property type="match status" value="1"/>
</dbReference>
<feature type="compositionally biased region" description="Basic and acidic residues" evidence="3">
    <location>
        <begin position="63"/>
        <end position="73"/>
    </location>
</feature>
<dbReference type="PANTHER" id="PTHR47435:SF4">
    <property type="entry name" value="KELCH REPEAT PROTEIN (AFU_ORTHOLOGUE AFUA_5G12780)"/>
    <property type="match status" value="1"/>
</dbReference>
<protein>
    <recommendedName>
        <fullName evidence="6">Kelch repeat-containing protein</fullName>
    </recommendedName>
</protein>
<evidence type="ECO:0000313" key="4">
    <source>
        <dbReference type="EMBL" id="OCL04458.1"/>
    </source>
</evidence>
<sequence length="464" mass="50735">MEQQHTPFQPVSSTPQRRSVFMEVGLVDEEAFRRQAAAPTLIPNPSPKRMRPVQRVRFQTKADIFEEKKKTEDDREDTDGSESDDSMDEDDGTLSAMTLRPNPHTRTSSRLCRLGILAFLLVITLPFFHNNPIAAHKSRILFGVRGGVISSNPVNYMEEDAELVSRSNTPTEVCTRWSHQTAVVNGTLYIYGGRKTTNAQQTSDTWDNDFLSMNLTTSWQITTPSLTGLPQPSGPPAIANGYLWSSHTSLFLYGGEFSDDPVATPVAFAMWEYDILSSQWIEHSNPSTSSGQNAEGDGQSIQRAAEGAGFSVSTLGRGWYFGGHLDYLTTEGWSIDVARVYLKSLVEFTYPGFTNNAVNALSSGKTAGSDGNWRNITQGGLQDQPGFPERADGILVYVPGFGAEGILLGLAGGTNATFTQMNVIDVYDIANSTWYKQSTSGSTPQYRVNPCAVVAAAAEYVSIS</sequence>
<keyword evidence="2" id="KW-0408">Iron</keyword>
<evidence type="ECO:0000256" key="2">
    <source>
        <dbReference type="ARBA" id="ARBA00023004"/>
    </source>
</evidence>
<keyword evidence="1" id="KW-0677">Repeat</keyword>
<evidence type="ECO:0008006" key="6">
    <source>
        <dbReference type="Google" id="ProtNLM"/>
    </source>
</evidence>
<gene>
    <name evidence="4" type="ORF">AOQ84DRAFT_117379</name>
</gene>
<dbReference type="AlphaFoldDB" id="A0A8E2JP88"/>
<dbReference type="SUPFAM" id="SSF117281">
    <property type="entry name" value="Kelch motif"/>
    <property type="match status" value="1"/>
</dbReference>
<organism evidence="4 5">
    <name type="scientific">Glonium stellatum</name>
    <dbReference type="NCBI Taxonomy" id="574774"/>
    <lineage>
        <taxon>Eukaryota</taxon>
        <taxon>Fungi</taxon>
        <taxon>Dikarya</taxon>
        <taxon>Ascomycota</taxon>
        <taxon>Pezizomycotina</taxon>
        <taxon>Dothideomycetes</taxon>
        <taxon>Pleosporomycetidae</taxon>
        <taxon>Gloniales</taxon>
        <taxon>Gloniaceae</taxon>
        <taxon>Glonium</taxon>
    </lineage>
</organism>
<dbReference type="OrthoDB" id="10251809at2759"/>
<dbReference type="GO" id="GO:0019760">
    <property type="term" value="P:glucosinolate metabolic process"/>
    <property type="evidence" value="ECO:0007669"/>
    <property type="project" value="UniProtKB-ARBA"/>
</dbReference>
<proteinExistence type="predicted"/>
<feature type="region of interest" description="Disordered" evidence="3">
    <location>
        <begin position="35"/>
        <end position="106"/>
    </location>
</feature>
<dbReference type="InterPro" id="IPR015915">
    <property type="entry name" value="Kelch-typ_b-propeller"/>
</dbReference>
<dbReference type="EMBL" id="KV750505">
    <property type="protein sequence ID" value="OCL04458.1"/>
    <property type="molecule type" value="Genomic_DNA"/>
</dbReference>
<dbReference type="Proteomes" id="UP000250140">
    <property type="component" value="Unassembled WGS sequence"/>
</dbReference>
<keyword evidence="5" id="KW-1185">Reference proteome</keyword>
<evidence type="ECO:0000256" key="1">
    <source>
        <dbReference type="ARBA" id="ARBA00022737"/>
    </source>
</evidence>
<accession>A0A8E2JP88</accession>
<evidence type="ECO:0000313" key="5">
    <source>
        <dbReference type="Proteomes" id="UP000250140"/>
    </source>
</evidence>
<name>A0A8E2JP88_9PEZI</name>